<evidence type="ECO:0000313" key="4">
    <source>
        <dbReference type="Proteomes" id="UP000191116"/>
    </source>
</evidence>
<dbReference type="PIRSF" id="PIRSF028103">
    <property type="entry name" value="GcvR"/>
    <property type="match status" value="1"/>
</dbReference>
<protein>
    <recommendedName>
        <fullName evidence="1">Glycine cleavage system transcriptional repressor</fullName>
    </recommendedName>
</protein>
<name>A0A1T4UFM9_9GAMM</name>
<sequence>MALNMEHYLVITAVGTDRPGITDEITHLVAHSGCNIVDSRIALFGSEFTLIMLLSGNSNAISRIESTLPLKGQEHDLITVMKRTNKHIARFFPYTADFHIEAKDSPGLIKHFTHFMASRKIDISTLSANTIENGHANIDNQLVLQISTNLPEDCHLETLQEEYETLCSQLNAHGTVNFIGHH</sequence>
<dbReference type="InterPro" id="IPR045865">
    <property type="entry name" value="ACT-like_dom_sf"/>
</dbReference>
<dbReference type="CDD" id="cd04893">
    <property type="entry name" value="ACT_GcvR_1"/>
    <property type="match status" value="1"/>
</dbReference>
<comment type="subcellular location">
    <subcellularLocation>
        <location evidence="1">Cytoplasm</location>
    </subcellularLocation>
</comment>
<reference evidence="3 4" key="1">
    <citation type="submission" date="2017-02" db="EMBL/GenBank/DDBJ databases">
        <authorList>
            <person name="Peterson S.W."/>
        </authorList>
    </citation>
    <scope>NUCLEOTIDE SEQUENCE [LARGE SCALE GENOMIC DNA]</scope>
    <source>
        <strain evidence="3 4">CECT 9189</strain>
    </source>
</reference>
<dbReference type="AlphaFoldDB" id="A0A1T4UFM9"/>
<feature type="domain" description="ACT" evidence="2">
    <location>
        <begin position="97"/>
        <end position="177"/>
    </location>
</feature>
<dbReference type="EMBL" id="FUWP01000022">
    <property type="protein sequence ID" value="SKA51261.1"/>
    <property type="molecule type" value="Genomic_DNA"/>
</dbReference>
<dbReference type="InterPro" id="IPR016867">
    <property type="entry name" value="GcvR"/>
</dbReference>
<evidence type="ECO:0000256" key="1">
    <source>
        <dbReference type="PIRNR" id="PIRNR028103"/>
    </source>
</evidence>
<dbReference type="GO" id="GO:0005737">
    <property type="term" value="C:cytoplasm"/>
    <property type="evidence" value="ECO:0007669"/>
    <property type="project" value="UniProtKB-SubCell"/>
</dbReference>
<dbReference type="Proteomes" id="UP000191116">
    <property type="component" value="Unassembled WGS sequence"/>
</dbReference>
<dbReference type="SUPFAM" id="SSF55021">
    <property type="entry name" value="ACT-like"/>
    <property type="match status" value="2"/>
</dbReference>
<dbReference type="GO" id="GO:0006355">
    <property type="term" value="P:regulation of DNA-templated transcription"/>
    <property type="evidence" value="ECO:0007669"/>
    <property type="project" value="UniProtKB-UniRule"/>
</dbReference>
<dbReference type="Pfam" id="PF13740">
    <property type="entry name" value="ACT_6"/>
    <property type="match status" value="1"/>
</dbReference>
<dbReference type="PANTHER" id="PTHR34875">
    <property type="entry name" value="UPF0237 PROTEIN MJ1558"/>
    <property type="match status" value="1"/>
</dbReference>
<evidence type="ECO:0000259" key="2">
    <source>
        <dbReference type="PROSITE" id="PS51671"/>
    </source>
</evidence>
<dbReference type="InterPro" id="IPR050990">
    <property type="entry name" value="UPF0237/GcvR_regulator"/>
</dbReference>
<keyword evidence="1" id="KW-0963">Cytoplasm</keyword>
<organism evidence="3 4">
    <name type="scientific">Photobacterium toruni</name>
    <dbReference type="NCBI Taxonomy" id="1935446"/>
    <lineage>
        <taxon>Bacteria</taxon>
        <taxon>Pseudomonadati</taxon>
        <taxon>Pseudomonadota</taxon>
        <taxon>Gammaproteobacteria</taxon>
        <taxon>Vibrionales</taxon>
        <taxon>Vibrionaceae</taxon>
        <taxon>Photobacterium</taxon>
    </lineage>
</organism>
<dbReference type="FunFam" id="3.30.70.260:FF:000005">
    <property type="entry name" value="Glycine cleavage system transcriptional repressor"/>
    <property type="match status" value="1"/>
</dbReference>
<proteinExistence type="predicted"/>
<dbReference type="PANTHER" id="PTHR34875:SF5">
    <property type="entry name" value="GLYCINE CLEAVAGE SYSTEM TRANSCRIPTIONAL REPRESSOR"/>
    <property type="match status" value="1"/>
</dbReference>
<dbReference type="InterPro" id="IPR002912">
    <property type="entry name" value="ACT_dom"/>
</dbReference>
<gene>
    <name evidence="3" type="primary">gcvR</name>
    <name evidence="3" type="ORF">CZ814_03135</name>
</gene>
<dbReference type="PROSITE" id="PS51671">
    <property type="entry name" value="ACT"/>
    <property type="match status" value="1"/>
</dbReference>
<accession>A0A1T4UFM9</accession>
<evidence type="ECO:0000313" key="3">
    <source>
        <dbReference type="EMBL" id="SKA51261.1"/>
    </source>
</evidence>
<dbReference type="Gene3D" id="3.30.70.260">
    <property type="match status" value="2"/>
</dbReference>
<keyword evidence="1" id="KW-0804">Transcription</keyword>
<keyword evidence="1" id="KW-0678">Repressor</keyword>